<dbReference type="KEGG" id="hazt:108672944"/>
<evidence type="ECO:0000256" key="1">
    <source>
        <dbReference type="SAM" id="Coils"/>
    </source>
</evidence>
<dbReference type="RefSeq" id="XP_047736303.1">
    <property type="nucleotide sequence ID" value="XM_047880347.1"/>
</dbReference>
<evidence type="ECO:0000313" key="3">
    <source>
        <dbReference type="Proteomes" id="UP000694843"/>
    </source>
</evidence>
<reference evidence="4" key="1">
    <citation type="submission" date="2025-08" db="UniProtKB">
        <authorList>
            <consortium name="RefSeq"/>
        </authorList>
    </citation>
    <scope>IDENTIFICATION</scope>
    <source>
        <tissue evidence="4">Whole organism</tissue>
    </source>
</reference>
<dbReference type="GeneID" id="108672944"/>
<keyword evidence="3" id="KW-1185">Reference proteome</keyword>
<dbReference type="InterPro" id="IPR035969">
    <property type="entry name" value="Rab-GAP_TBC_sf"/>
</dbReference>
<accession>A0A979FH87</accession>
<organism evidence="3 4">
    <name type="scientific">Hyalella azteca</name>
    <name type="common">Amphipod</name>
    <dbReference type="NCBI Taxonomy" id="294128"/>
    <lineage>
        <taxon>Eukaryota</taxon>
        <taxon>Metazoa</taxon>
        <taxon>Ecdysozoa</taxon>
        <taxon>Arthropoda</taxon>
        <taxon>Crustacea</taxon>
        <taxon>Multicrustacea</taxon>
        <taxon>Malacostraca</taxon>
        <taxon>Eumalacostraca</taxon>
        <taxon>Peracarida</taxon>
        <taxon>Amphipoda</taxon>
        <taxon>Senticaudata</taxon>
        <taxon>Talitrida</taxon>
        <taxon>Talitroidea</taxon>
        <taxon>Hyalellidae</taxon>
        <taxon>Hyalella</taxon>
    </lineage>
</organism>
<dbReference type="Proteomes" id="UP000694843">
    <property type="component" value="Unplaced"/>
</dbReference>
<evidence type="ECO:0000313" key="4">
    <source>
        <dbReference type="RefSeq" id="XP_047736303.1"/>
    </source>
</evidence>
<sequence>MRDEITSEKSAKASTKVVNPQKSRKEILQEVDQERKERLQLKKDVFGEDWLDKCYEQVTYPNPACIELMEKVGRVLAKRITTPQDSEQKQQALFYLLGPEYTEQYFPTRTYSVDILEPPKMLPARKEKYLEEMTEFLKNTLDKAMDDCGFPRLYTEHSVDDELYRYLLAARTVFRKGLEQRVMKERGKKINGTSAEKLQVLVAEGGPQMRVTGSSIVALLNKQPSKKKAFIQSVSGKKMALPGALRRFVWTEVMAGKDKSLKLKEGQSWEAEKLKLFTADLSKQAKKQGLARVTRSKNGGLIDAAVIEMFDESQVFKSLDSDDFSMRIARVLNTADVHSGNFSPFHAYHVIALYTAYHRSDLQPEDDDSETLHLAFLMTQVASLLLPKPDSVFAMAERALGTVQVQDSFYYSHIKESLANQPSKITGKEFPPEVLDRNPSAGTKLLDQIQQQLSASGELQAKQLLVFTDPAIFVRKWIAQCFMGVLSVGASMWVWDQLMLGGWSPEVFIDVATAVLCLLRPWMLRANKYSGAKKVLLQEPGKIYTSDLRKVYNHLQSKGRLVEAPPNTNYIGPPSPPAIQLVDENGQHSPAQSDETRIRRLQSTQSMPRDSNKTSQQTSARGEDPKTSVRKASSTPLRDDNDDDSSDRPKMTVKPFQVGTGFSLEVDKLLDAKDDDDDDDEPLPLPEPPPDSDDEQKPEDDTPEEDNFDPPAPFVPPPAEDKAWLPHDPSTRSKLPKPCRISDTVDLYIDSVRFMPDCANLCKITGRVFNIHLDDDVKSPEILAYPSLLGSLTCPTFKYRLVLNEDRQFLNPDLVVMLTLHIQQESIRLVTPLGSCLVSLFNSDLAEPLLCVGAYQKRLRYGRPKPEGGMTKLVASDMDNNKPIPALTILYRIMPHTKEYIPAPAYETGAYRSKGCQPTTTELALIHHYCYHPEYETSTMQDRAEALMTAEKESGVGDLKKVEAYFKKKLQNKIPKGKTLPPETDFAHFTEYNIAQGFKVDVQGAFNLPEAFEGYYILAYAEVIDSEEGEAEREKEEEKKKKVTDKKKAAQKDFVWIDEYPPGEQRMMTSRLDTKSSPRAPQWLDEHVASLYPPLSSMSVLIVRLFGVQLEYSPGNGSKPGTISGLGGSPIALNYKNPLCWGAVQLFGRGTVLCGSHFVPLFQGGPPPMVLAMFRRERTVAVLETAIKKKYCKLLPGASLEVRLWDGKIEDFTELPECWHKHLLTALKMEDKALEGREARFTPTYEKFYTKGLKEVERHDLTRVLAESEFFRQAANIEFGKALNKALVTAGKEPMPPLPVFVP</sequence>
<dbReference type="OrthoDB" id="70142at2759"/>
<protein>
    <submittedName>
        <fullName evidence="4">Uncharacterized protein LOC108672944</fullName>
    </submittedName>
</protein>
<dbReference type="OMA" id="APWHKLE"/>
<feature type="compositionally biased region" description="Basic and acidic residues" evidence="2">
    <location>
        <begin position="719"/>
        <end position="731"/>
    </location>
</feature>
<evidence type="ECO:0000256" key="2">
    <source>
        <dbReference type="SAM" id="MobiDB-lite"/>
    </source>
</evidence>
<name>A0A979FH87_HYAAZ</name>
<feature type="region of interest" description="Disordered" evidence="2">
    <location>
        <begin position="563"/>
        <end position="659"/>
    </location>
</feature>
<feature type="compositionally biased region" description="Polar residues" evidence="2">
    <location>
        <begin position="601"/>
        <end position="620"/>
    </location>
</feature>
<dbReference type="SUPFAM" id="SSF47923">
    <property type="entry name" value="Ypt/Rab-GAP domain of gyp1p"/>
    <property type="match status" value="1"/>
</dbReference>
<feature type="region of interest" description="Disordered" evidence="2">
    <location>
        <begin position="672"/>
        <end position="736"/>
    </location>
</feature>
<feature type="compositionally biased region" description="Acidic residues" evidence="2">
    <location>
        <begin position="690"/>
        <end position="708"/>
    </location>
</feature>
<feature type="compositionally biased region" description="Acidic residues" evidence="2">
    <location>
        <begin position="673"/>
        <end position="682"/>
    </location>
</feature>
<feature type="compositionally biased region" description="Basic and acidic residues" evidence="2">
    <location>
        <begin position="1"/>
        <end position="11"/>
    </location>
</feature>
<feature type="compositionally biased region" description="Polar residues" evidence="2">
    <location>
        <begin position="12"/>
        <end position="21"/>
    </location>
</feature>
<dbReference type="Gene3D" id="1.10.472.80">
    <property type="entry name" value="Ypt/Rab-GAP domain of gyp1p, domain 3"/>
    <property type="match status" value="1"/>
</dbReference>
<gene>
    <name evidence="4" type="primary">LOC108672944</name>
</gene>
<feature type="region of interest" description="Disordered" evidence="2">
    <location>
        <begin position="1"/>
        <end position="24"/>
    </location>
</feature>
<proteinExistence type="predicted"/>
<keyword evidence="1" id="KW-0175">Coiled coil</keyword>
<feature type="coiled-coil region" evidence="1">
    <location>
        <begin position="1021"/>
        <end position="1053"/>
    </location>
</feature>